<evidence type="ECO:0000259" key="15">
    <source>
        <dbReference type="Pfam" id="PF04151"/>
    </source>
</evidence>
<dbReference type="PRINTS" id="PR00931">
    <property type="entry name" value="MICOLLPTASE"/>
</dbReference>
<feature type="domain" description="Peptidase M9 collagenase N-terminal" evidence="16">
    <location>
        <begin position="76"/>
        <end position="254"/>
    </location>
</feature>
<evidence type="ECO:0000256" key="2">
    <source>
        <dbReference type="ARBA" id="ARBA00001947"/>
    </source>
</evidence>
<evidence type="ECO:0000256" key="5">
    <source>
        <dbReference type="ARBA" id="ARBA00022525"/>
    </source>
</evidence>
<keyword evidence="11" id="KW-0482">Metalloprotease</keyword>
<reference evidence="17 18" key="1">
    <citation type="journal article" date="2019" name="Int. J. Syst. Evol. Microbiol.">
        <title>The Global Catalogue of Microorganisms (GCM) 10K type strain sequencing project: providing services to taxonomists for standard genome sequencing and annotation.</title>
        <authorList>
            <consortium name="The Broad Institute Genomics Platform"/>
            <consortium name="The Broad Institute Genome Sequencing Center for Infectious Disease"/>
            <person name="Wu L."/>
            <person name="Ma J."/>
        </authorList>
    </citation>
    <scope>NUCLEOTIDE SEQUENCE [LARGE SCALE GENOMIC DNA]</scope>
    <source>
        <strain evidence="17 18">JCM 6833</strain>
    </source>
</reference>
<comment type="cofactor">
    <cofactor evidence="2">
        <name>Zn(2+)</name>
        <dbReference type="ChEBI" id="CHEBI:29105"/>
    </cofactor>
</comment>
<evidence type="ECO:0000256" key="10">
    <source>
        <dbReference type="ARBA" id="ARBA00022833"/>
    </source>
</evidence>
<evidence type="ECO:0000256" key="14">
    <source>
        <dbReference type="SAM" id="SignalP"/>
    </source>
</evidence>
<keyword evidence="7" id="KW-0479">Metal-binding</keyword>
<proteinExistence type="predicted"/>
<dbReference type="PANTHER" id="PTHR13062:SF9">
    <property type="entry name" value="MICROBIAL COLLAGENASE"/>
    <property type="match status" value="1"/>
</dbReference>
<evidence type="ECO:0000256" key="8">
    <source>
        <dbReference type="ARBA" id="ARBA00022729"/>
    </source>
</evidence>
<dbReference type="EC" id="3.4.24.3" evidence="4"/>
<feature type="chain" id="PRO_5046022259" description="microbial collagenase" evidence="14">
    <location>
        <begin position="22"/>
        <end position="716"/>
    </location>
</feature>
<dbReference type="Pfam" id="PF01752">
    <property type="entry name" value="Peptidase_M9"/>
    <property type="match status" value="1"/>
</dbReference>
<dbReference type="EMBL" id="BAAATD010000016">
    <property type="protein sequence ID" value="GAA2631721.1"/>
    <property type="molecule type" value="Genomic_DNA"/>
</dbReference>
<evidence type="ECO:0000259" key="16">
    <source>
        <dbReference type="Pfam" id="PF08453"/>
    </source>
</evidence>
<dbReference type="PANTHER" id="PTHR13062">
    <property type="entry name" value="COLLAGENASE"/>
    <property type="match status" value="1"/>
</dbReference>
<evidence type="ECO:0000256" key="11">
    <source>
        <dbReference type="ARBA" id="ARBA00023049"/>
    </source>
</evidence>
<evidence type="ECO:0000256" key="3">
    <source>
        <dbReference type="ARBA" id="ARBA00004613"/>
    </source>
</evidence>
<dbReference type="InterPro" id="IPR002169">
    <property type="entry name" value="Peptidase_M9A/M9B"/>
</dbReference>
<keyword evidence="10" id="KW-0862">Zinc</keyword>
<feature type="region of interest" description="Disordered" evidence="13">
    <location>
        <begin position="18"/>
        <end position="69"/>
    </location>
</feature>
<dbReference type="Gene3D" id="1.10.390.20">
    <property type="match status" value="1"/>
</dbReference>
<sequence>MPPALMALVAALIAVPGPAEAAPPSPRPNPAAAPPVGAKDASPPHLHEKTPVKNRPPLPAPTDHGQPKTKAAAAACDISVFTRNTGAALVNAVRNADISCISDLYNVRGDNARLALNESQMVTVANAFAGTARSYTGDNSQRIEQLLYFLRAGYFVEYYYPDETGSYGANLAAATRSGIDAFFASSGSVATTEAHGKILLEAVTLIDSAAENIRYLYVVKRLLDNYRTSYGYNMQWGVNAAFTVTFRGHYVSGFGAAAQSAGIPATLYNFAVRNFGQLNTEYSTLVGNAGSELSRFLQYEPQRTAIRPQVRDLLSRSSMTGPTATLWVWTAERANYYDQDNCSYYGTCNLPERLNSSVLRIRHTCSSSLRIAAQDLTSSQLSSTCSSLANQDAYFHNVAKDSGPVANDYNTLLEVVVFNSDYDYKLYAGAMFGIDTNNGGMYLEGNPAVVGNLPRFIAFERGTEIWNLNHEYTHYLDGRYNTWGPFSESQKTPVVWWTEGVAEYISYHYRGVPYSAALAAAGRRTYSLSTLFDTTYENSDTARIYQWGYLASRFMIERRWNDTARILAYYRTGNWNAARTYVKSLNLDTEFYNWLGTLGSSGGELPTCSGSTWVMGKNCQRGGLAAGTGGSQAFTIYIPAGTTRLTVKAKGGTGDANIYFHDSTWATNTTYTQYSNASGNADTVTVTGSGLSQNNYNYITLYGYSAFSGVTLSTEY</sequence>
<dbReference type="Gene3D" id="2.60.120.380">
    <property type="match status" value="1"/>
</dbReference>
<organism evidence="17 18">
    <name type="scientific">Actinomadura fulvescens</name>
    <dbReference type="NCBI Taxonomy" id="46160"/>
    <lineage>
        <taxon>Bacteria</taxon>
        <taxon>Bacillati</taxon>
        <taxon>Actinomycetota</taxon>
        <taxon>Actinomycetes</taxon>
        <taxon>Streptosporangiales</taxon>
        <taxon>Thermomonosporaceae</taxon>
        <taxon>Actinomadura</taxon>
    </lineage>
</organism>
<comment type="catalytic activity">
    <reaction evidence="1">
        <text>Digestion of native collagen in the triple helical region at Xaa-|-Gly bonds. With synthetic peptides, a preference is shown for Gly at P3 and P1', Pro and Ala at P2 and P2', and hydroxyproline, Ala or Arg at P3'.</text>
        <dbReference type="EC" id="3.4.24.3"/>
    </reaction>
</comment>
<name>A0ABN3QPE2_9ACTN</name>
<evidence type="ECO:0000313" key="17">
    <source>
        <dbReference type="EMBL" id="GAA2631721.1"/>
    </source>
</evidence>
<evidence type="ECO:0000313" key="18">
    <source>
        <dbReference type="Proteomes" id="UP001501509"/>
    </source>
</evidence>
<dbReference type="Pfam" id="PF04151">
    <property type="entry name" value="PPC"/>
    <property type="match status" value="1"/>
</dbReference>
<evidence type="ECO:0000256" key="7">
    <source>
        <dbReference type="ARBA" id="ARBA00022723"/>
    </source>
</evidence>
<evidence type="ECO:0000256" key="6">
    <source>
        <dbReference type="ARBA" id="ARBA00022670"/>
    </source>
</evidence>
<evidence type="ECO:0000256" key="12">
    <source>
        <dbReference type="ARBA" id="ARBA00023145"/>
    </source>
</evidence>
<evidence type="ECO:0000256" key="4">
    <source>
        <dbReference type="ARBA" id="ARBA00012653"/>
    </source>
</evidence>
<protein>
    <recommendedName>
        <fullName evidence="4">microbial collagenase</fullName>
        <ecNumber evidence="4">3.4.24.3</ecNumber>
    </recommendedName>
</protein>
<keyword evidence="9" id="KW-0378">Hydrolase</keyword>
<keyword evidence="12" id="KW-0865">Zymogen</keyword>
<accession>A0ABN3QPE2</accession>
<evidence type="ECO:0000256" key="13">
    <source>
        <dbReference type="SAM" id="MobiDB-lite"/>
    </source>
</evidence>
<keyword evidence="8 14" id="KW-0732">Signal</keyword>
<feature type="signal peptide" evidence="14">
    <location>
        <begin position="1"/>
        <end position="21"/>
    </location>
</feature>
<feature type="domain" description="Peptidase C-terminal archaeal/bacterial" evidence="15">
    <location>
        <begin position="631"/>
        <end position="703"/>
    </location>
</feature>
<keyword evidence="18" id="KW-1185">Reference proteome</keyword>
<comment type="subcellular location">
    <subcellularLocation>
        <location evidence="3">Secreted</location>
    </subcellularLocation>
</comment>
<comment type="caution">
    <text evidence="17">The sequence shown here is derived from an EMBL/GenBank/DDBJ whole genome shotgun (WGS) entry which is preliminary data.</text>
</comment>
<evidence type="ECO:0000256" key="9">
    <source>
        <dbReference type="ARBA" id="ARBA00022801"/>
    </source>
</evidence>
<dbReference type="Gene3D" id="3.40.30.160">
    <property type="entry name" value="Collagenase ColT, N-terminal domain"/>
    <property type="match status" value="1"/>
</dbReference>
<keyword evidence="5" id="KW-0964">Secreted</keyword>
<feature type="compositionally biased region" description="Pro residues" evidence="13">
    <location>
        <begin position="21"/>
        <end position="33"/>
    </location>
</feature>
<keyword evidence="6" id="KW-0645">Protease</keyword>
<dbReference type="InterPro" id="IPR013661">
    <property type="entry name" value="Peptidase_M9_N_dom"/>
</dbReference>
<dbReference type="Proteomes" id="UP001501509">
    <property type="component" value="Unassembled WGS sequence"/>
</dbReference>
<dbReference type="InterPro" id="IPR007280">
    <property type="entry name" value="Peptidase_C_arc/bac"/>
</dbReference>
<dbReference type="Pfam" id="PF08453">
    <property type="entry name" value="Peptidase_M9_N"/>
    <property type="match status" value="1"/>
</dbReference>
<evidence type="ECO:0000256" key="1">
    <source>
        <dbReference type="ARBA" id="ARBA00000424"/>
    </source>
</evidence>
<gene>
    <name evidence="17" type="ORF">GCM10010411_82340</name>
</gene>